<comment type="caution">
    <text evidence="2">The sequence shown here is derived from an EMBL/GenBank/DDBJ whole genome shotgun (WGS) entry which is preliminary data.</text>
</comment>
<evidence type="ECO:0000259" key="1">
    <source>
        <dbReference type="PROSITE" id="PS51340"/>
    </source>
</evidence>
<dbReference type="SUPFAM" id="SSF50800">
    <property type="entry name" value="PK beta-barrel domain-like"/>
    <property type="match status" value="1"/>
</dbReference>
<dbReference type="GO" id="GO:0030170">
    <property type="term" value="F:pyridoxal phosphate binding"/>
    <property type="evidence" value="ECO:0007669"/>
    <property type="project" value="InterPro"/>
</dbReference>
<accession>A0A437MPQ1</accession>
<dbReference type="GO" id="GO:0003824">
    <property type="term" value="F:catalytic activity"/>
    <property type="evidence" value="ECO:0007669"/>
    <property type="project" value="InterPro"/>
</dbReference>
<dbReference type="AlphaFoldDB" id="A0A437MPQ1"/>
<dbReference type="Pfam" id="PF03476">
    <property type="entry name" value="MOSC_N"/>
    <property type="match status" value="1"/>
</dbReference>
<sequence length="251" mass="27890">MQVEHIYRFPVKGLSPEALEMAELLVGQTIPHDRRFALAQGDAPFDPAAPRFLPKQNFACMMANPKVVLVRSAFDPVANQLFLAGPDMEPMAADPTTEEGRAALGAWLTRFLGDEARGTPRFLDVPGHAFTDQVKKCVSLINIASLRDFEEKIGRRLDLLRFRGNVYFSGLPAWAEMEWVGKTLQLGSAKVKIFKTTIRCPATKVDLETGVRDCEVPDLLFQHYGHRDLGVHAEVLEDGKVFLGDGLEVLD</sequence>
<dbReference type="Pfam" id="PF03473">
    <property type="entry name" value="MOSC"/>
    <property type="match status" value="1"/>
</dbReference>
<dbReference type="GO" id="GO:0030151">
    <property type="term" value="F:molybdenum ion binding"/>
    <property type="evidence" value="ECO:0007669"/>
    <property type="project" value="InterPro"/>
</dbReference>
<evidence type="ECO:0000313" key="3">
    <source>
        <dbReference type="Proteomes" id="UP000282957"/>
    </source>
</evidence>
<reference evidence="2 3" key="1">
    <citation type="submission" date="2019-01" db="EMBL/GenBank/DDBJ databases">
        <authorList>
            <person name="Chen W.-M."/>
        </authorList>
    </citation>
    <scope>NUCLEOTIDE SEQUENCE [LARGE SCALE GENOMIC DNA]</scope>
    <source>
        <strain evidence="2 3">CCP-6</strain>
    </source>
</reference>
<evidence type="ECO:0000313" key="2">
    <source>
        <dbReference type="EMBL" id="RVT99618.1"/>
    </source>
</evidence>
<dbReference type="InterPro" id="IPR005302">
    <property type="entry name" value="MoCF_Sase_C"/>
</dbReference>
<dbReference type="Proteomes" id="UP000282957">
    <property type="component" value="Unassembled WGS sequence"/>
</dbReference>
<dbReference type="EMBL" id="SACL01000001">
    <property type="protein sequence ID" value="RVT99618.1"/>
    <property type="molecule type" value="Genomic_DNA"/>
</dbReference>
<dbReference type="Gene3D" id="2.40.33.20">
    <property type="entry name" value="PK beta-barrel domain-like"/>
    <property type="match status" value="1"/>
</dbReference>
<proteinExistence type="predicted"/>
<dbReference type="PROSITE" id="PS51340">
    <property type="entry name" value="MOSC"/>
    <property type="match status" value="1"/>
</dbReference>
<feature type="domain" description="MOSC" evidence="1">
    <location>
        <begin position="97"/>
        <end position="250"/>
    </location>
</feature>
<dbReference type="InterPro" id="IPR011037">
    <property type="entry name" value="Pyrv_Knase-like_insert_dom_sf"/>
</dbReference>
<organism evidence="2 3">
    <name type="scientific">Rhodovarius crocodyli</name>
    <dbReference type="NCBI Taxonomy" id="1979269"/>
    <lineage>
        <taxon>Bacteria</taxon>
        <taxon>Pseudomonadati</taxon>
        <taxon>Pseudomonadota</taxon>
        <taxon>Alphaproteobacteria</taxon>
        <taxon>Acetobacterales</taxon>
        <taxon>Roseomonadaceae</taxon>
        <taxon>Rhodovarius</taxon>
    </lineage>
</organism>
<keyword evidence="3" id="KW-1185">Reference proteome</keyword>
<protein>
    <submittedName>
        <fullName evidence="2">MOSC domain-containing protein</fullName>
    </submittedName>
</protein>
<dbReference type="InterPro" id="IPR005303">
    <property type="entry name" value="MOCOS_middle"/>
</dbReference>
<name>A0A437MPQ1_9PROT</name>
<dbReference type="OrthoDB" id="581532at2"/>
<dbReference type="RefSeq" id="WP_127786513.1">
    <property type="nucleotide sequence ID" value="NZ_SACL01000001.1"/>
</dbReference>
<gene>
    <name evidence="2" type="ORF">EOD42_05945</name>
</gene>